<sequence length="224" mass="25421">MSAVRILIVCMQGQSREAYIKALDELNVEYDVVDNFGDTFKKFNKISYNGFLFDVATVVRAKAKDKAEANLFIERFPVLRVNYRASDEVIRGIPVGKFSGESKLLEDFVRKVCSVFPARSLRGSRTSSRVLNVLLRKEYSSGFISIEKSVTFDISEEGGFFFSVKKWEEGDPLSVVVKELADRTPILSIVRKVQVWGETDRLPGIEVRFLNLTEAQADQIEELM</sequence>
<dbReference type="OrthoDB" id="5454592at2"/>
<protein>
    <submittedName>
        <fullName evidence="1">PilZ domain-containing protein</fullName>
    </submittedName>
</protein>
<evidence type="ECO:0000313" key="2">
    <source>
        <dbReference type="Proteomes" id="UP000199053"/>
    </source>
</evidence>
<reference evidence="2" key="1">
    <citation type="submission" date="2016-10" db="EMBL/GenBank/DDBJ databases">
        <authorList>
            <person name="Varghese N."/>
            <person name="Submissions S."/>
        </authorList>
    </citation>
    <scope>NUCLEOTIDE SEQUENCE [LARGE SCALE GENOMIC DNA]</scope>
    <source>
        <strain evidence="2">DSM 16995</strain>
    </source>
</reference>
<accession>A0A1G9HQD0</accession>
<dbReference type="AlphaFoldDB" id="A0A1G9HQD0"/>
<gene>
    <name evidence="1" type="ORF">SAMN05660337_2270</name>
</gene>
<dbReference type="STRING" id="246191.SAMN05660337_2270"/>
<dbReference type="Proteomes" id="UP000199053">
    <property type="component" value="Unassembled WGS sequence"/>
</dbReference>
<dbReference type="RefSeq" id="WP_092161141.1">
    <property type="nucleotide sequence ID" value="NZ_FNGA01000003.1"/>
</dbReference>
<dbReference type="EMBL" id="FNGA01000003">
    <property type="protein sequence ID" value="SDL15207.1"/>
    <property type="molecule type" value="Genomic_DNA"/>
</dbReference>
<name>A0A1G9HQD0_9BACT</name>
<organism evidence="1 2">
    <name type="scientific">Maridesulfovibrio ferrireducens</name>
    <dbReference type="NCBI Taxonomy" id="246191"/>
    <lineage>
        <taxon>Bacteria</taxon>
        <taxon>Pseudomonadati</taxon>
        <taxon>Thermodesulfobacteriota</taxon>
        <taxon>Desulfovibrionia</taxon>
        <taxon>Desulfovibrionales</taxon>
        <taxon>Desulfovibrionaceae</taxon>
        <taxon>Maridesulfovibrio</taxon>
    </lineage>
</organism>
<keyword evidence="2" id="KW-1185">Reference proteome</keyword>
<evidence type="ECO:0000313" key="1">
    <source>
        <dbReference type="EMBL" id="SDL15207.1"/>
    </source>
</evidence>
<proteinExistence type="predicted"/>